<dbReference type="AlphaFoldDB" id="A0A7W2E0H0"/>
<dbReference type="Proteomes" id="UP000587608">
    <property type="component" value="Unassembled WGS sequence"/>
</dbReference>
<feature type="domain" description="DUF397" evidence="1">
    <location>
        <begin position="7"/>
        <end position="59"/>
    </location>
</feature>
<dbReference type="GeneID" id="96785175"/>
<name>A0A7W2E0H0_9ACTN</name>
<organism evidence="2 3">
    <name type="scientific">Streptomyces griseoaurantiacus</name>
    <dbReference type="NCBI Taxonomy" id="68213"/>
    <lineage>
        <taxon>Bacteria</taxon>
        <taxon>Bacillati</taxon>
        <taxon>Actinomycetota</taxon>
        <taxon>Actinomycetes</taxon>
        <taxon>Kitasatosporales</taxon>
        <taxon>Streptomycetaceae</taxon>
        <taxon>Streptomyces</taxon>
        <taxon>Streptomyces aurantiacus group</taxon>
    </lineage>
</organism>
<comment type="caution">
    <text evidence="2">The sequence shown here is derived from an EMBL/GenBank/DDBJ whole genome shotgun (WGS) entry which is preliminary data.</text>
</comment>
<sequence>MGTQLIWQKSSYSGGGDGNACVELAAATPANLHLRESEQPDTRLTTTPLAVARLLHHIRSGGDA</sequence>
<dbReference type="EMBL" id="JACERG010000023">
    <property type="protein sequence ID" value="MBA5226127.1"/>
    <property type="molecule type" value="Genomic_DNA"/>
</dbReference>
<dbReference type="InterPro" id="IPR007278">
    <property type="entry name" value="DUF397"/>
</dbReference>
<dbReference type="Pfam" id="PF04149">
    <property type="entry name" value="DUF397"/>
    <property type="match status" value="1"/>
</dbReference>
<evidence type="ECO:0000259" key="1">
    <source>
        <dbReference type="Pfam" id="PF04149"/>
    </source>
</evidence>
<gene>
    <name evidence="2" type="ORF">H1X69_32690</name>
</gene>
<evidence type="ECO:0000313" key="3">
    <source>
        <dbReference type="Proteomes" id="UP000587608"/>
    </source>
</evidence>
<proteinExistence type="predicted"/>
<dbReference type="RefSeq" id="WP_191854976.1">
    <property type="nucleotide sequence ID" value="NZ_BNBP01000075.1"/>
</dbReference>
<protein>
    <submittedName>
        <fullName evidence="2">DUF397 domain-containing protein</fullName>
    </submittedName>
</protein>
<accession>A0A7W2E0H0</accession>
<evidence type="ECO:0000313" key="2">
    <source>
        <dbReference type="EMBL" id="MBA5226127.1"/>
    </source>
</evidence>
<reference evidence="2 3" key="1">
    <citation type="submission" date="2020-07" db="EMBL/GenBank/DDBJ databases">
        <title>Differential regulation of undecylprodigiosin biosynthesis in the yeast-scavenging Streptomyces strain MBK6.</title>
        <authorList>
            <person name="Baral B."/>
            <person name="Siitonen V."/>
            <person name="Laughlin M."/>
            <person name="Yamada K."/>
            <person name="Ilomaeki M."/>
            <person name="Metsae-Ketelae M."/>
            <person name="Niemi J."/>
        </authorList>
    </citation>
    <scope>NUCLEOTIDE SEQUENCE [LARGE SCALE GENOMIC DNA]</scope>
    <source>
        <strain evidence="2 3">MBK6</strain>
    </source>
</reference>